<dbReference type="RefSeq" id="XP_009175313.1">
    <property type="nucleotide sequence ID" value="XM_009177049.1"/>
</dbReference>
<evidence type="ECO:0000313" key="1">
    <source>
        <dbReference type="EMBL" id="KER20939.1"/>
    </source>
</evidence>
<dbReference type="CTD" id="20324794"/>
<gene>
    <name evidence="1" type="ORF">T265_10626</name>
</gene>
<accession>A0A075A0J2</accession>
<dbReference type="Proteomes" id="UP000054324">
    <property type="component" value="Unassembled WGS sequence"/>
</dbReference>
<reference evidence="1 2" key="1">
    <citation type="submission" date="2013-11" db="EMBL/GenBank/DDBJ databases">
        <title>Opisthorchis viverrini - life in the bile duct.</title>
        <authorList>
            <person name="Young N.D."/>
            <person name="Nagarajan N."/>
            <person name="Lin S.J."/>
            <person name="Korhonen P.K."/>
            <person name="Jex A.R."/>
            <person name="Hall R.S."/>
            <person name="Safavi-Hemami H."/>
            <person name="Kaewkong W."/>
            <person name="Bertrand D."/>
            <person name="Gao S."/>
            <person name="Seet Q."/>
            <person name="Wongkham S."/>
            <person name="Teh B.T."/>
            <person name="Wongkham C."/>
            <person name="Intapan P.M."/>
            <person name="Maleewong W."/>
            <person name="Yang X."/>
            <person name="Hu M."/>
            <person name="Wang Z."/>
            <person name="Hofmann A."/>
            <person name="Sternberg P.W."/>
            <person name="Tan P."/>
            <person name="Wang J."/>
            <person name="Gasser R.B."/>
        </authorList>
    </citation>
    <scope>NUCLEOTIDE SEQUENCE [LARGE SCALE GENOMIC DNA]</scope>
</reference>
<organism evidence="1 2">
    <name type="scientific">Opisthorchis viverrini</name>
    <name type="common">Southeast Asian liver fluke</name>
    <dbReference type="NCBI Taxonomy" id="6198"/>
    <lineage>
        <taxon>Eukaryota</taxon>
        <taxon>Metazoa</taxon>
        <taxon>Spiralia</taxon>
        <taxon>Lophotrochozoa</taxon>
        <taxon>Platyhelminthes</taxon>
        <taxon>Trematoda</taxon>
        <taxon>Digenea</taxon>
        <taxon>Opisthorchiida</taxon>
        <taxon>Opisthorchiata</taxon>
        <taxon>Opisthorchiidae</taxon>
        <taxon>Opisthorchis</taxon>
    </lineage>
</organism>
<evidence type="ECO:0000313" key="2">
    <source>
        <dbReference type="Proteomes" id="UP000054324"/>
    </source>
</evidence>
<protein>
    <submittedName>
        <fullName evidence="1">Uncharacterized protein</fullName>
    </submittedName>
</protein>
<proteinExistence type="predicted"/>
<name>A0A075A0J2_OPIVI</name>
<dbReference type="EMBL" id="KL597008">
    <property type="protein sequence ID" value="KER20939.1"/>
    <property type="molecule type" value="Genomic_DNA"/>
</dbReference>
<dbReference type="GeneID" id="20324794"/>
<dbReference type="AlphaFoldDB" id="A0A075A0J2"/>
<sequence length="103" mass="11839">MGGHLSRGRQVIKLVNETVMPIKSAQLRNEVKSARDLKVRKIPKLLTDGLGFNARSKRWVDDTPRKSPYVYPYERDRSGVLTIRWRNNANTLSLYIEGPEISD</sequence>
<keyword evidence="2" id="KW-1185">Reference proteome</keyword>
<dbReference type="KEGG" id="ovi:T265_10626"/>